<name>A0ABN8MT28_9CNID</name>
<sequence length="150" mass="17202">GVICSWSDGGFLEVDLRHCQHPVAYHVLLTYPAFHISKASLNLTQGDEKTLFKHELATIKIKVTKLERKENVVTTTSQPHYYQSWIKNAFMSAEMAGSQRLKMEQTDTVHLVHGNETCAHRTDVHKNPCKIKNCKYCLPRGWKLPSQNMH</sequence>
<keyword evidence="2" id="KW-1185">Reference proteome</keyword>
<organism evidence="1 2">
    <name type="scientific">Porites lobata</name>
    <dbReference type="NCBI Taxonomy" id="104759"/>
    <lineage>
        <taxon>Eukaryota</taxon>
        <taxon>Metazoa</taxon>
        <taxon>Cnidaria</taxon>
        <taxon>Anthozoa</taxon>
        <taxon>Hexacorallia</taxon>
        <taxon>Scleractinia</taxon>
        <taxon>Fungiina</taxon>
        <taxon>Poritidae</taxon>
        <taxon>Porites</taxon>
    </lineage>
</organism>
<evidence type="ECO:0000313" key="2">
    <source>
        <dbReference type="Proteomes" id="UP001159405"/>
    </source>
</evidence>
<proteinExistence type="predicted"/>
<dbReference type="EMBL" id="CALNXK010000002">
    <property type="protein sequence ID" value="CAH3033486.1"/>
    <property type="molecule type" value="Genomic_DNA"/>
</dbReference>
<dbReference type="Proteomes" id="UP001159405">
    <property type="component" value="Unassembled WGS sequence"/>
</dbReference>
<comment type="caution">
    <text evidence="1">The sequence shown here is derived from an EMBL/GenBank/DDBJ whole genome shotgun (WGS) entry which is preliminary data.</text>
</comment>
<protein>
    <recommendedName>
        <fullName evidence="3">Vitellogenin</fullName>
    </recommendedName>
</protein>
<feature type="non-terminal residue" evidence="1">
    <location>
        <position position="1"/>
    </location>
</feature>
<gene>
    <name evidence="1" type="ORF">PLOB_00016553</name>
</gene>
<accession>A0ABN8MT28</accession>
<evidence type="ECO:0000313" key="1">
    <source>
        <dbReference type="EMBL" id="CAH3033486.1"/>
    </source>
</evidence>
<reference evidence="1 2" key="1">
    <citation type="submission" date="2022-05" db="EMBL/GenBank/DDBJ databases">
        <authorList>
            <consortium name="Genoscope - CEA"/>
            <person name="William W."/>
        </authorList>
    </citation>
    <scope>NUCLEOTIDE SEQUENCE [LARGE SCALE GENOMIC DNA]</scope>
</reference>
<evidence type="ECO:0008006" key="3">
    <source>
        <dbReference type="Google" id="ProtNLM"/>
    </source>
</evidence>